<gene>
    <name evidence="1" type="ORF">CFOL_v3_09835</name>
</gene>
<dbReference type="Proteomes" id="UP000187406">
    <property type="component" value="Unassembled WGS sequence"/>
</dbReference>
<evidence type="ECO:0000313" key="1">
    <source>
        <dbReference type="EMBL" id="GAV66325.1"/>
    </source>
</evidence>
<dbReference type="OrthoDB" id="1888602at2759"/>
<protein>
    <submittedName>
        <fullName evidence="1">Uncharacterized protein</fullName>
    </submittedName>
</protein>
<accession>A0A1Q3BEI1</accession>
<sequence length="119" mass="13963">MYASGSEKRKDDPTVVVKSLKNVHNCPRPAKNRNVKSPWLATQYEDKIRIQPTWKLSEFKSTILSDFNSEVSRSTCYRARKRANDEIQGSYEEQFLRLRDYGEEIIRSNPGNTFIRHHT</sequence>
<dbReference type="AlphaFoldDB" id="A0A1Q3BEI1"/>
<proteinExistence type="predicted"/>
<keyword evidence="2" id="KW-1185">Reference proteome</keyword>
<comment type="caution">
    <text evidence="1">The sequence shown here is derived from an EMBL/GenBank/DDBJ whole genome shotgun (WGS) entry which is preliminary data.</text>
</comment>
<evidence type="ECO:0000313" key="2">
    <source>
        <dbReference type="Proteomes" id="UP000187406"/>
    </source>
</evidence>
<dbReference type="PANTHER" id="PTHR31973:SF187">
    <property type="entry name" value="MUTATOR TRANSPOSASE MUDRA PROTEIN"/>
    <property type="match status" value="1"/>
</dbReference>
<dbReference type="InParanoid" id="A0A1Q3BEI1"/>
<reference evidence="2" key="1">
    <citation type="submission" date="2016-04" db="EMBL/GenBank/DDBJ databases">
        <title>Cephalotus genome sequencing.</title>
        <authorList>
            <person name="Fukushima K."/>
            <person name="Hasebe M."/>
            <person name="Fang X."/>
        </authorList>
    </citation>
    <scope>NUCLEOTIDE SEQUENCE [LARGE SCALE GENOMIC DNA]</scope>
    <source>
        <strain evidence="2">cv. St1</strain>
    </source>
</reference>
<dbReference type="EMBL" id="BDDD01000471">
    <property type="protein sequence ID" value="GAV66325.1"/>
    <property type="molecule type" value="Genomic_DNA"/>
</dbReference>
<name>A0A1Q3BEI1_CEPFO</name>
<organism evidence="1 2">
    <name type="scientific">Cephalotus follicularis</name>
    <name type="common">Albany pitcher plant</name>
    <dbReference type="NCBI Taxonomy" id="3775"/>
    <lineage>
        <taxon>Eukaryota</taxon>
        <taxon>Viridiplantae</taxon>
        <taxon>Streptophyta</taxon>
        <taxon>Embryophyta</taxon>
        <taxon>Tracheophyta</taxon>
        <taxon>Spermatophyta</taxon>
        <taxon>Magnoliopsida</taxon>
        <taxon>eudicotyledons</taxon>
        <taxon>Gunneridae</taxon>
        <taxon>Pentapetalae</taxon>
        <taxon>rosids</taxon>
        <taxon>fabids</taxon>
        <taxon>Oxalidales</taxon>
        <taxon>Cephalotaceae</taxon>
        <taxon>Cephalotus</taxon>
    </lineage>
</organism>
<dbReference type="PANTHER" id="PTHR31973">
    <property type="entry name" value="POLYPROTEIN, PUTATIVE-RELATED"/>
    <property type="match status" value="1"/>
</dbReference>